<dbReference type="OrthoDB" id="4151701at2"/>
<dbReference type="STRING" id="208445.SAMN04489727_1726"/>
<accession>A0A1H4JBA0</accession>
<reference evidence="2" key="1">
    <citation type="submission" date="2016-10" db="EMBL/GenBank/DDBJ databases">
        <authorList>
            <person name="Varghese N."/>
            <person name="Submissions S."/>
        </authorList>
    </citation>
    <scope>NUCLEOTIDE SEQUENCE [LARGE SCALE GENOMIC DNA]</scope>
    <source>
        <strain evidence="2">DSM 44544</strain>
    </source>
</reference>
<proteinExistence type="predicted"/>
<dbReference type="AlphaFoldDB" id="A0A1H4JBA0"/>
<organism evidence="1 2">
    <name type="scientific">Amycolatopsis tolypomycina</name>
    <dbReference type="NCBI Taxonomy" id="208445"/>
    <lineage>
        <taxon>Bacteria</taxon>
        <taxon>Bacillati</taxon>
        <taxon>Actinomycetota</taxon>
        <taxon>Actinomycetes</taxon>
        <taxon>Pseudonocardiales</taxon>
        <taxon>Pseudonocardiaceae</taxon>
        <taxon>Amycolatopsis</taxon>
    </lineage>
</organism>
<name>A0A1H4JBA0_9PSEU</name>
<sequence length="247" mass="25067">MGNKLVLTNARIFTGGADLTSASNKISIDPEVAAEDVTNFGSGGWTEVTAGLASSEISGEGQWEAGDPSKVDDNRWAALGGLSAWSITPGGATPGTVAYFTKAFDGEYSVLGADVGKVVPWSAKAKGAWPVVRGQIGHDPGTARTATGTGAGAQLGAVAAGKQLYAALHVLSIAGTATPTITVAIESAPDNTFGAPTTRLTFAAATALGGQILRVPGPFTDTWWRPKWTISGTTPSFLFVVAFGIAA</sequence>
<keyword evidence="2" id="KW-1185">Reference proteome</keyword>
<evidence type="ECO:0000313" key="2">
    <source>
        <dbReference type="Proteomes" id="UP000199622"/>
    </source>
</evidence>
<dbReference type="Proteomes" id="UP000199622">
    <property type="component" value="Unassembled WGS sequence"/>
</dbReference>
<dbReference type="EMBL" id="FNSO01000003">
    <property type="protein sequence ID" value="SEB43594.1"/>
    <property type="molecule type" value="Genomic_DNA"/>
</dbReference>
<evidence type="ECO:0000313" key="1">
    <source>
        <dbReference type="EMBL" id="SEB43594.1"/>
    </source>
</evidence>
<protein>
    <submittedName>
        <fullName evidence="1">Uncharacterized protein</fullName>
    </submittedName>
</protein>
<gene>
    <name evidence="1" type="ORF">SAMN04489727_1726</name>
</gene>
<dbReference type="RefSeq" id="WP_091305281.1">
    <property type="nucleotide sequence ID" value="NZ_FNSO01000003.1"/>
</dbReference>